<gene>
    <name evidence="1" type="ordered locus">HCH_01177</name>
</gene>
<dbReference type="STRING" id="349521.HCH_01177"/>
<sequence>MVPDSLLIEAKKYLQGILGSDACSDDWAKPWAEASQLPFFLQTAYYYFHATLFGQPWLLMLARSPEGETPAVVRKHWQVVSKLYNGDVIYMIAAVSSYNRKRLIEHGVPFLVPGNQLFLPALGVDLREYFRPGRKAEVTHLSAPAQVVVLREILNHDCSGMPAKDLAQMLGYSAMTITRAVNELTNCQLAMAEKVGREKHLSFPYGGRSLWEAAQSVLQSPVTKRVWVSQLSHKSLNVNLMGRMTGESALAHYTDLADTHASQWAITSDTWSALTKSKDVQILASQPSDETSHLRKDREVIELELWAYNPDVITSNKSWVDPLSLWLSFEANTDDRIEIARESLLEQVWSTLSW</sequence>
<reference evidence="1 2" key="1">
    <citation type="journal article" date="2005" name="Nucleic Acids Res.">
        <title>Genomic blueprint of Hahella chejuensis, a marine microbe producing an algicidal agent.</title>
        <authorList>
            <person name="Jeong H."/>
            <person name="Yim J.H."/>
            <person name="Lee C."/>
            <person name="Choi S.-H."/>
            <person name="Park Y.K."/>
            <person name="Yoon S.H."/>
            <person name="Hur C.-G."/>
            <person name="Kang H.-Y."/>
            <person name="Kim D."/>
            <person name="Lee H.H."/>
            <person name="Park K.H."/>
            <person name="Park S.-H."/>
            <person name="Park H.-S."/>
            <person name="Lee H.K."/>
            <person name="Oh T.K."/>
            <person name="Kim J.F."/>
        </authorList>
    </citation>
    <scope>NUCLEOTIDE SEQUENCE [LARGE SCALE GENOMIC DNA]</scope>
    <source>
        <strain evidence="1 2">KCTC 2396</strain>
    </source>
</reference>
<accession>Q2SMS1</accession>
<keyword evidence="2" id="KW-1185">Reference proteome</keyword>
<name>Q2SMS1_HAHCH</name>
<evidence type="ECO:0000313" key="2">
    <source>
        <dbReference type="Proteomes" id="UP000000238"/>
    </source>
</evidence>
<dbReference type="HOGENOM" id="CLU_070332_0_0_6"/>
<dbReference type="InterPro" id="IPR036388">
    <property type="entry name" value="WH-like_DNA-bd_sf"/>
</dbReference>
<dbReference type="SUPFAM" id="SSF46785">
    <property type="entry name" value="Winged helix' DNA-binding domain"/>
    <property type="match status" value="1"/>
</dbReference>
<proteinExistence type="predicted"/>
<dbReference type="InterPro" id="IPR036390">
    <property type="entry name" value="WH_DNA-bd_sf"/>
</dbReference>
<protein>
    <submittedName>
        <fullName evidence="1">Uncharacterized protein</fullName>
    </submittedName>
</protein>
<dbReference type="KEGG" id="hch:HCH_01177"/>
<dbReference type="Proteomes" id="UP000000238">
    <property type="component" value="Chromosome"/>
</dbReference>
<organism evidence="1 2">
    <name type="scientific">Hahella chejuensis (strain KCTC 2396)</name>
    <dbReference type="NCBI Taxonomy" id="349521"/>
    <lineage>
        <taxon>Bacteria</taxon>
        <taxon>Pseudomonadati</taxon>
        <taxon>Pseudomonadota</taxon>
        <taxon>Gammaproteobacteria</taxon>
        <taxon>Oceanospirillales</taxon>
        <taxon>Hahellaceae</taxon>
        <taxon>Hahella</taxon>
    </lineage>
</organism>
<dbReference type="Gene3D" id="1.10.10.10">
    <property type="entry name" value="Winged helix-like DNA-binding domain superfamily/Winged helix DNA-binding domain"/>
    <property type="match status" value="1"/>
</dbReference>
<evidence type="ECO:0000313" key="1">
    <source>
        <dbReference type="EMBL" id="ABC28053.1"/>
    </source>
</evidence>
<dbReference type="AlphaFoldDB" id="Q2SMS1"/>
<dbReference type="EMBL" id="CP000155">
    <property type="protein sequence ID" value="ABC28053.1"/>
    <property type="molecule type" value="Genomic_DNA"/>
</dbReference>
<dbReference type="RefSeq" id="WP_011395128.1">
    <property type="nucleotide sequence ID" value="NC_007645.1"/>
</dbReference>
<dbReference type="eggNOG" id="COG1846">
    <property type="taxonomic scope" value="Bacteria"/>
</dbReference>
<dbReference type="OrthoDB" id="8453791at2"/>